<dbReference type="HOGENOM" id="CLU_1469493_0_0_1"/>
<name>A8Y019_CAEBR</name>
<dbReference type="KEGG" id="cbr:CBG_21429"/>
<dbReference type="PANTHER" id="PTHR46952">
    <property type="entry name" value="SERPENTINE RECEPTOR, CLASS X-RELATED"/>
    <property type="match status" value="1"/>
</dbReference>
<dbReference type="EMBL" id="HE601136">
    <property type="protein sequence ID" value="CAP38236.2"/>
    <property type="molecule type" value="Genomic_DNA"/>
</dbReference>
<dbReference type="RefSeq" id="XP_045097302.1">
    <property type="nucleotide sequence ID" value="XM_045242947.1"/>
</dbReference>
<feature type="transmembrane region" description="Helical" evidence="1">
    <location>
        <begin position="6"/>
        <end position="27"/>
    </location>
</feature>
<evidence type="ECO:0000313" key="3">
    <source>
        <dbReference type="EMBL" id="CAP38236.2"/>
    </source>
</evidence>
<keyword evidence="1" id="KW-0812">Transmembrane</keyword>
<dbReference type="Pfam" id="PF10328">
    <property type="entry name" value="7TM_GPCR_Srx"/>
    <property type="match status" value="1"/>
</dbReference>
<dbReference type="eggNOG" id="ENOG502TH1H">
    <property type="taxonomic scope" value="Eukaryota"/>
</dbReference>
<evidence type="ECO:0000313" key="4">
    <source>
        <dbReference type="Proteomes" id="UP000008549"/>
    </source>
</evidence>
<organism evidence="3 4">
    <name type="scientific">Caenorhabditis briggsae</name>
    <dbReference type="NCBI Taxonomy" id="6238"/>
    <lineage>
        <taxon>Eukaryota</taxon>
        <taxon>Metazoa</taxon>
        <taxon>Ecdysozoa</taxon>
        <taxon>Nematoda</taxon>
        <taxon>Chromadorea</taxon>
        <taxon>Rhabditida</taxon>
        <taxon>Rhabditina</taxon>
        <taxon>Rhabditomorpha</taxon>
        <taxon>Rhabditoidea</taxon>
        <taxon>Rhabditidae</taxon>
        <taxon>Peloderinae</taxon>
        <taxon>Caenorhabditis</taxon>
    </lineage>
</organism>
<dbReference type="CTD" id="8588991"/>
<dbReference type="Proteomes" id="UP000008549">
    <property type="component" value="Unassembled WGS sequence"/>
</dbReference>
<evidence type="ECO:0000259" key="2">
    <source>
        <dbReference type="Pfam" id="PF10328"/>
    </source>
</evidence>
<dbReference type="AlphaFoldDB" id="A8Y019"/>
<dbReference type="PANTHER" id="PTHR46952:SF5">
    <property type="entry name" value="7TM GPCR SERPENTINE RECEPTOR CLASS X (SRX) DOMAIN-CONTAINING PROTEIN"/>
    <property type="match status" value="1"/>
</dbReference>
<keyword evidence="4" id="KW-1185">Reference proteome</keyword>
<protein>
    <submittedName>
        <fullName evidence="3">Protein CBG21429</fullName>
    </submittedName>
</protein>
<dbReference type="GeneID" id="8588991"/>
<feature type="transmembrane region" description="Helical" evidence="1">
    <location>
        <begin position="39"/>
        <end position="60"/>
    </location>
</feature>
<evidence type="ECO:0000256" key="1">
    <source>
        <dbReference type="SAM" id="Phobius"/>
    </source>
</evidence>
<keyword evidence="1" id="KW-1133">Transmembrane helix</keyword>
<reference evidence="3 4" key="2">
    <citation type="journal article" date="2011" name="PLoS Genet.">
        <title>Caenorhabditis briggsae recombinant inbred line genotypes reveal inter-strain incompatibility and the evolution of recombination.</title>
        <authorList>
            <person name="Ross J.A."/>
            <person name="Koboldt D.C."/>
            <person name="Staisch J.E."/>
            <person name="Chamberlin H.M."/>
            <person name="Gupta B.P."/>
            <person name="Miller R.D."/>
            <person name="Baird S.E."/>
            <person name="Haag E.S."/>
        </authorList>
    </citation>
    <scope>NUCLEOTIDE SEQUENCE [LARGE SCALE GENOMIC DNA]</scope>
    <source>
        <strain evidence="3 4">AF16</strain>
    </source>
</reference>
<dbReference type="InParanoid" id="A8Y019"/>
<accession>A8Y019</accession>
<feature type="transmembrane region" description="Helical" evidence="1">
    <location>
        <begin position="115"/>
        <end position="138"/>
    </location>
</feature>
<gene>
    <name evidence="3" type="ORF">CBG21429</name>
    <name evidence="3" type="ORF">CBG_21429</name>
</gene>
<proteinExistence type="predicted"/>
<sequence>MNKIITQGFGFHLISVSLVGLTINAYMFQNLLNFPKSSYYILCCSKTVSNCLSLLVYLSYSGPTNFFYTQIGSCTLNSYLNQSQYGLMLLEKCRVSFIFPHVPCLNSSDCNDQMIFYFAFSLFALAVTTNFLNILIAAKLFCMSDWIYVLDFINNYCASQYCSEDLCLTVITMGVDVLIYTADG</sequence>
<feature type="domain" description="7TM GPCR serpentine receptor class x (Srx)" evidence="2">
    <location>
        <begin position="14"/>
        <end position="83"/>
    </location>
</feature>
<reference evidence="3 4" key="1">
    <citation type="journal article" date="2003" name="PLoS Biol.">
        <title>The genome sequence of Caenorhabditis briggsae: a platform for comparative genomics.</title>
        <authorList>
            <person name="Stein L.D."/>
            <person name="Bao Z."/>
            <person name="Blasiar D."/>
            <person name="Blumenthal T."/>
            <person name="Brent M.R."/>
            <person name="Chen N."/>
            <person name="Chinwalla A."/>
            <person name="Clarke L."/>
            <person name="Clee C."/>
            <person name="Coghlan A."/>
            <person name="Coulson A."/>
            <person name="D'Eustachio P."/>
            <person name="Fitch D.H."/>
            <person name="Fulton L.A."/>
            <person name="Fulton R.E."/>
            <person name="Griffiths-Jones S."/>
            <person name="Harris T.W."/>
            <person name="Hillier L.W."/>
            <person name="Kamath R."/>
            <person name="Kuwabara P.E."/>
            <person name="Mardis E.R."/>
            <person name="Marra M.A."/>
            <person name="Miner T.L."/>
            <person name="Minx P."/>
            <person name="Mullikin J.C."/>
            <person name="Plumb R.W."/>
            <person name="Rogers J."/>
            <person name="Schein J.E."/>
            <person name="Sohrmann M."/>
            <person name="Spieth J."/>
            <person name="Stajich J.E."/>
            <person name="Wei C."/>
            <person name="Willey D."/>
            <person name="Wilson R.K."/>
            <person name="Durbin R."/>
            <person name="Waterston R.H."/>
        </authorList>
    </citation>
    <scope>NUCLEOTIDE SEQUENCE [LARGE SCALE GENOMIC DNA]</scope>
    <source>
        <strain evidence="3 4">AF16</strain>
    </source>
</reference>
<dbReference type="STRING" id="6238.A8Y019"/>
<dbReference type="InterPro" id="IPR019430">
    <property type="entry name" value="7TM_GPCR_serpentine_rcpt_Srx"/>
</dbReference>
<keyword evidence="1" id="KW-0472">Membrane</keyword>